<dbReference type="Gene3D" id="2.60.120.200">
    <property type="match status" value="1"/>
</dbReference>
<dbReference type="AlphaFoldDB" id="A0A8C8SET5"/>
<sequence length="278" mass="29204">KPVDVLRVLGLRDGMEGISITSGICPQRRGAEESDLAFRLENGTQLSAPTRQLFPDGPFPEDFSILGTLRARRGTQAFLLSLYDERGLQQLGVEIGRSPVFLYEDQDGQPTPERYPHFRRVSLADGKWHRVALSVEGTNVSLLVDCEAPVTLPLERGARPVVSTAGITLLGARLLDEAVFEVGPRWWDGTGWDKGLCGDMGGSSSRAPLMPGSRAGGGWEQSCPCPGARPLRASQGGAGSGLGSEPPPPPPGPGPGKGWGRGGQGLALGGTLLSGSSS</sequence>
<keyword evidence="6" id="KW-1185">Reference proteome</keyword>
<dbReference type="Ensembl" id="ENSPCET00000018627.1">
    <property type="protein sequence ID" value="ENSPCEP00000018011.1"/>
    <property type="gene ID" value="ENSPCEG00000014088.1"/>
</dbReference>
<evidence type="ECO:0000256" key="1">
    <source>
        <dbReference type="ARBA" id="ARBA00022729"/>
    </source>
</evidence>
<evidence type="ECO:0000256" key="2">
    <source>
        <dbReference type="ARBA" id="ARBA00022737"/>
    </source>
</evidence>
<evidence type="ECO:0000256" key="3">
    <source>
        <dbReference type="SAM" id="MobiDB-lite"/>
    </source>
</evidence>
<evidence type="ECO:0000313" key="5">
    <source>
        <dbReference type="Ensembl" id="ENSPCEP00000018011.1"/>
    </source>
</evidence>
<feature type="domain" description="Thrombospondin-like N-terminal" evidence="4">
    <location>
        <begin position="2"/>
        <end position="184"/>
    </location>
</feature>
<feature type="compositionally biased region" description="Gly residues" evidence="3">
    <location>
        <begin position="255"/>
        <end position="268"/>
    </location>
</feature>
<feature type="compositionally biased region" description="Pro residues" evidence="3">
    <location>
        <begin position="245"/>
        <end position="254"/>
    </location>
</feature>
<dbReference type="Pfam" id="PF02210">
    <property type="entry name" value="Laminin_G_2"/>
    <property type="match status" value="1"/>
</dbReference>
<dbReference type="InterPro" id="IPR013320">
    <property type="entry name" value="ConA-like_dom_sf"/>
</dbReference>
<keyword evidence="2" id="KW-0677">Repeat</keyword>
<evidence type="ECO:0000313" key="6">
    <source>
        <dbReference type="Proteomes" id="UP000694393"/>
    </source>
</evidence>
<dbReference type="SUPFAM" id="SSF49899">
    <property type="entry name" value="Concanavalin A-like lectins/glucanases"/>
    <property type="match status" value="1"/>
</dbReference>
<accession>A0A8C8SET5</accession>
<protein>
    <recommendedName>
        <fullName evidence="4">Thrombospondin-like N-terminal domain-containing protein</fullName>
    </recommendedName>
</protein>
<proteinExistence type="predicted"/>
<dbReference type="InterPro" id="IPR048287">
    <property type="entry name" value="TSPN-like_N"/>
</dbReference>
<reference evidence="5" key="1">
    <citation type="submission" date="2025-08" db="UniProtKB">
        <authorList>
            <consortium name="Ensembl"/>
        </authorList>
    </citation>
    <scope>IDENTIFICATION</scope>
</reference>
<dbReference type="Proteomes" id="UP000694393">
    <property type="component" value="Unplaced"/>
</dbReference>
<feature type="region of interest" description="Disordered" evidence="3">
    <location>
        <begin position="203"/>
        <end position="278"/>
    </location>
</feature>
<keyword evidence="1" id="KW-0732">Signal</keyword>
<organism evidence="5 6">
    <name type="scientific">Pelusios castaneus</name>
    <name type="common">West African mud turtle</name>
    <dbReference type="NCBI Taxonomy" id="367368"/>
    <lineage>
        <taxon>Eukaryota</taxon>
        <taxon>Metazoa</taxon>
        <taxon>Chordata</taxon>
        <taxon>Craniata</taxon>
        <taxon>Vertebrata</taxon>
        <taxon>Euteleostomi</taxon>
        <taxon>Archelosauria</taxon>
        <taxon>Testudinata</taxon>
        <taxon>Testudines</taxon>
        <taxon>Pleurodira</taxon>
        <taxon>Pelomedusidae</taxon>
        <taxon>Pelusios</taxon>
    </lineage>
</organism>
<reference evidence="5" key="2">
    <citation type="submission" date="2025-09" db="UniProtKB">
        <authorList>
            <consortium name="Ensembl"/>
        </authorList>
    </citation>
    <scope>IDENTIFICATION</scope>
</reference>
<dbReference type="SMART" id="SM00210">
    <property type="entry name" value="TSPN"/>
    <property type="match status" value="1"/>
</dbReference>
<dbReference type="InterPro" id="IPR001791">
    <property type="entry name" value="Laminin_G"/>
</dbReference>
<name>A0A8C8SET5_9SAUR</name>
<evidence type="ECO:0000259" key="4">
    <source>
        <dbReference type="SMART" id="SM00210"/>
    </source>
</evidence>
<feature type="compositionally biased region" description="Low complexity" evidence="3">
    <location>
        <begin position="269"/>
        <end position="278"/>
    </location>
</feature>